<evidence type="ECO:0000313" key="5">
    <source>
        <dbReference type="Proteomes" id="UP001596067"/>
    </source>
</evidence>
<organism evidence="4 5">
    <name type="scientific">Kitasatospora aburaviensis</name>
    <dbReference type="NCBI Taxonomy" id="67265"/>
    <lineage>
        <taxon>Bacteria</taxon>
        <taxon>Bacillati</taxon>
        <taxon>Actinomycetota</taxon>
        <taxon>Actinomycetes</taxon>
        <taxon>Kitasatosporales</taxon>
        <taxon>Streptomycetaceae</taxon>
        <taxon>Kitasatospora</taxon>
    </lineage>
</organism>
<dbReference type="EMBL" id="JBHSOD010000046">
    <property type="protein sequence ID" value="MFC5888881.1"/>
    <property type="molecule type" value="Genomic_DNA"/>
</dbReference>
<evidence type="ECO:0000256" key="1">
    <source>
        <dbReference type="ARBA" id="ARBA00022729"/>
    </source>
</evidence>
<dbReference type="SUPFAM" id="SSF53850">
    <property type="entry name" value="Periplasmic binding protein-like II"/>
    <property type="match status" value="1"/>
</dbReference>
<keyword evidence="1 2" id="KW-0732">Signal</keyword>
<accession>A0ABW1F3V7</accession>
<dbReference type="InterPro" id="IPR024370">
    <property type="entry name" value="PBP_domain"/>
</dbReference>
<dbReference type="Proteomes" id="UP001596067">
    <property type="component" value="Unassembled WGS sequence"/>
</dbReference>
<feature type="domain" description="PBP" evidence="3">
    <location>
        <begin position="89"/>
        <end position="227"/>
    </location>
</feature>
<dbReference type="InterPro" id="IPR050811">
    <property type="entry name" value="Phosphate_ABC_transporter"/>
</dbReference>
<feature type="signal peptide" evidence="2">
    <location>
        <begin position="1"/>
        <end position="22"/>
    </location>
</feature>
<dbReference type="PANTHER" id="PTHR30570:SF1">
    <property type="entry name" value="PHOSPHATE-BINDING PROTEIN PSTS"/>
    <property type="match status" value="1"/>
</dbReference>
<dbReference type="PANTHER" id="PTHR30570">
    <property type="entry name" value="PERIPLASMIC PHOSPHATE BINDING COMPONENT OF PHOSPHATE ABC TRANSPORTER"/>
    <property type="match status" value="1"/>
</dbReference>
<reference evidence="5" key="1">
    <citation type="journal article" date="2019" name="Int. J. Syst. Evol. Microbiol.">
        <title>The Global Catalogue of Microorganisms (GCM) 10K type strain sequencing project: providing services to taxonomists for standard genome sequencing and annotation.</title>
        <authorList>
            <consortium name="The Broad Institute Genomics Platform"/>
            <consortium name="The Broad Institute Genome Sequencing Center for Infectious Disease"/>
            <person name="Wu L."/>
            <person name="Ma J."/>
        </authorList>
    </citation>
    <scope>NUCLEOTIDE SEQUENCE [LARGE SCALE GENOMIC DNA]</scope>
    <source>
        <strain evidence="5">CGMCC 4.1469</strain>
    </source>
</reference>
<dbReference type="Gene3D" id="3.40.190.10">
    <property type="entry name" value="Periplasmic binding protein-like II"/>
    <property type="match status" value="1"/>
</dbReference>
<evidence type="ECO:0000313" key="4">
    <source>
        <dbReference type="EMBL" id="MFC5888881.1"/>
    </source>
</evidence>
<comment type="caution">
    <text evidence="4">The sequence shown here is derived from an EMBL/GenBank/DDBJ whole genome shotgun (WGS) entry which is preliminary data.</text>
</comment>
<name>A0ABW1F3V7_9ACTN</name>
<evidence type="ECO:0000259" key="3">
    <source>
        <dbReference type="Pfam" id="PF12849"/>
    </source>
</evidence>
<sequence>MRKTAAKLLAVAAIATSVATVAAGAAVADPAVTPAAADIVSVGSDTTQAVSTQFSADYNAYLTSIGDTTSPRYYSWDATGSATITPKSGASAITRPNGSGAGITELNTAGSKVDVARSSRAPKATDPASDIFVAFAKDAVTWSAKNGGHAPASLTAAQLKGIYDCSITNWTQISATLPNATIKPWLPQANSGTRSFFLTAIGNPTVGSCVQDGPEENEGVDSRLAGDDTVFPYSVAAYLSQTVGGHGTPTSNPGSLTLRNVGTLVPVNTTTNTINAPFAASAFGRVVYNVVRNAEWTATDAHGAALRNIFGPSGWICTNGTNDIKSYGFLPLSAAACGTTTHS</sequence>
<dbReference type="RefSeq" id="WP_313764835.1">
    <property type="nucleotide sequence ID" value="NZ_BAAAVH010000021.1"/>
</dbReference>
<keyword evidence="5" id="KW-1185">Reference proteome</keyword>
<dbReference type="Pfam" id="PF12849">
    <property type="entry name" value="PBP_like_2"/>
    <property type="match status" value="1"/>
</dbReference>
<gene>
    <name evidence="4" type="ORF">ACFP0N_28330</name>
</gene>
<protein>
    <submittedName>
        <fullName evidence="4">PstS family phosphate ABC transporter substrate-binding protein</fullName>
    </submittedName>
</protein>
<feature type="chain" id="PRO_5046478617" evidence="2">
    <location>
        <begin position="23"/>
        <end position="343"/>
    </location>
</feature>
<evidence type="ECO:0000256" key="2">
    <source>
        <dbReference type="SAM" id="SignalP"/>
    </source>
</evidence>
<proteinExistence type="predicted"/>